<gene>
    <name evidence="1" type="ORF">FA13DRAFT_1790601</name>
</gene>
<evidence type="ECO:0008006" key="3">
    <source>
        <dbReference type="Google" id="ProtNLM"/>
    </source>
</evidence>
<sequence>MSNSTGTRGAARRVLNNAELTSIVFSFLKEAAILEAGGLPPEGNAVLRLPDTWTSQFASWASVSRAFFSASVDVLWENMSSVEPFFSTLLPADRETDGKPMTPLSYYLKGPTEEHWTRFKVYASRTKSLMLDKSSPGIEVGWLLYLMRKVDSDQPLFPSLKRLFLNSSDNLSLFVAFSVVPSLHLLRIELDGSDDDSCLALTTHLCEQGRRLTQLRLINPFQVRRDILFNISQLKSITSLYLCFDETVNLAMLESLESLERLVLAQKGTVSSDTELPTAVALEPSLTRTSALTKLEHLRVVGDGFAQYEIARQLSPSTLSTLHLDILPNEPYGHMALLSIVLTIHVTRNRRLTRLYAGCTSRGRRDADEIAHFREDTKYRNIRPLLTGLAELTSLEYLQIRGIPFLSLDIIGEVLGVIGRLSSLRTLCLRPKNITNLAMDQLIRPPIDILEAISRGSPQLRELDLNIDALAIEVPPLAEDFTSRSCLEKLTLNPQTHRGPAHGTAYKLALAQYLDRLFPQATVIGPPNRENFWEDITTMVAFTQGLRAQTLRSMPSGSVG</sequence>
<dbReference type="SUPFAM" id="SSF52047">
    <property type="entry name" value="RNI-like"/>
    <property type="match status" value="1"/>
</dbReference>
<dbReference type="OrthoDB" id="2840481at2759"/>
<name>A0A4Y7TFJ2_COPMI</name>
<evidence type="ECO:0000313" key="1">
    <source>
        <dbReference type="EMBL" id="TEB32936.1"/>
    </source>
</evidence>
<accession>A0A4Y7TFJ2</accession>
<protein>
    <recommendedName>
        <fullName evidence="3">F-box domain-containing protein</fullName>
    </recommendedName>
</protein>
<dbReference type="Proteomes" id="UP000298030">
    <property type="component" value="Unassembled WGS sequence"/>
</dbReference>
<dbReference type="EMBL" id="QPFP01000014">
    <property type="protein sequence ID" value="TEB32936.1"/>
    <property type="molecule type" value="Genomic_DNA"/>
</dbReference>
<keyword evidence="2" id="KW-1185">Reference proteome</keyword>
<proteinExistence type="predicted"/>
<evidence type="ECO:0000313" key="2">
    <source>
        <dbReference type="Proteomes" id="UP000298030"/>
    </source>
</evidence>
<dbReference type="InterPro" id="IPR032675">
    <property type="entry name" value="LRR_dom_sf"/>
</dbReference>
<dbReference type="AlphaFoldDB" id="A0A4Y7TFJ2"/>
<dbReference type="Gene3D" id="3.80.10.10">
    <property type="entry name" value="Ribonuclease Inhibitor"/>
    <property type="match status" value="1"/>
</dbReference>
<reference evidence="1 2" key="1">
    <citation type="journal article" date="2019" name="Nat. Ecol. Evol.">
        <title>Megaphylogeny resolves global patterns of mushroom evolution.</title>
        <authorList>
            <person name="Varga T."/>
            <person name="Krizsan K."/>
            <person name="Foldi C."/>
            <person name="Dima B."/>
            <person name="Sanchez-Garcia M."/>
            <person name="Sanchez-Ramirez S."/>
            <person name="Szollosi G.J."/>
            <person name="Szarkandi J.G."/>
            <person name="Papp V."/>
            <person name="Albert L."/>
            <person name="Andreopoulos W."/>
            <person name="Angelini C."/>
            <person name="Antonin V."/>
            <person name="Barry K.W."/>
            <person name="Bougher N.L."/>
            <person name="Buchanan P."/>
            <person name="Buyck B."/>
            <person name="Bense V."/>
            <person name="Catcheside P."/>
            <person name="Chovatia M."/>
            <person name="Cooper J."/>
            <person name="Damon W."/>
            <person name="Desjardin D."/>
            <person name="Finy P."/>
            <person name="Geml J."/>
            <person name="Haridas S."/>
            <person name="Hughes K."/>
            <person name="Justo A."/>
            <person name="Karasinski D."/>
            <person name="Kautmanova I."/>
            <person name="Kiss B."/>
            <person name="Kocsube S."/>
            <person name="Kotiranta H."/>
            <person name="LaButti K.M."/>
            <person name="Lechner B.E."/>
            <person name="Liimatainen K."/>
            <person name="Lipzen A."/>
            <person name="Lukacs Z."/>
            <person name="Mihaltcheva S."/>
            <person name="Morgado L.N."/>
            <person name="Niskanen T."/>
            <person name="Noordeloos M.E."/>
            <person name="Ohm R.A."/>
            <person name="Ortiz-Santana B."/>
            <person name="Ovrebo C."/>
            <person name="Racz N."/>
            <person name="Riley R."/>
            <person name="Savchenko A."/>
            <person name="Shiryaev A."/>
            <person name="Soop K."/>
            <person name="Spirin V."/>
            <person name="Szebenyi C."/>
            <person name="Tomsovsky M."/>
            <person name="Tulloss R.E."/>
            <person name="Uehling J."/>
            <person name="Grigoriev I.V."/>
            <person name="Vagvolgyi C."/>
            <person name="Papp T."/>
            <person name="Martin F.M."/>
            <person name="Miettinen O."/>
            <person name="Hibbett D.S."/>
            <person name="Nagy L.G."/>
        </authorList>
    </citation>
    <scope>NUCLEOTIDE SEQUENCE [LARGE SCALE GENOMIC DNA]</scope>
    <source>
        <strain evidence="1 2">FP101781</strain>
    </source>
</reference>
<dbReference type="STRING" id="71717.A0A4Y7TFJ2"/>
<organism evidence="1 2">
    <name type="scientific">Coprinellus micaceus</name>
    <name type="common">Glistening ink-cap mushroom</name>
    <name type="synonym">Coprinus micaceus</name>
    <dbReference type="NCBI Taxonomy" id="71717"/>
    <lineage>
        <taxon>Eukaryota</taxon>
        <taxon>Fungi</taxon>
        <taxon>Dikarya</taxon>
        <taxon>Basidiomycota</taxon>
        <taxon>Agaricomycotina</taxon>
        <taxon>Agaricomycetes</taxon>
        <taxon>Agaricomycetidae</taxon>
        <taxon>Agaricales</taxon>
        <taxon>Agaricineae</taxon>
        <taxon>Psathyrellaceae</taxon>
        <taxon>Coprinellus</taxon>
    </lineage>
</organism>
<comment type="caution">
    <text evidence="1">The sequence shown here is derived from an EMBL/GenBank/DDBJ whole genome shotgun (WGS) entry which is preliminary data.</text>
</comment>